<sequence length="172" mass="19861">MCHLKIYIDKNGGFSELSKSESRRLKDLDLESKKASLLSRVELSQFIFAKCGAGIDYLESLTEKDFNKCIKPLYESLNYKLFCGANLPVLDTACLELVKMHKNILQEFIEVFLSVYKTNPIALIRQLRKLRNQNGVTDSDKERKTILKIEEHRMIRFAMDKKVRKGILDAKA</sequence>
<gene>
    <name evidence="1" type="ORF">CAMP_LOCUS9987</name>
</gene>
<comment type="caution">
    <text evidence="1">The sequence shown here is derived from an EMBL/GenBank/DDBJ whole genome shotgun (WGS) entry which is preliminary data.</text>
</comment>
<accession>A0A9P1ILN3</accession>
<reference evidence="1" key="1">
    <citation type="submission" date="2022-11" db="EMBL/GenBank/DDBJ databases">
        <authorList>
            <person name="Kikuchi T."/>
        </authorList>
    </citation>
    <scope>NUCLEOTIDE SEQUENCE</scope>
    <source>
        <strain evidence="1">PS1010</strain>
    </source>
</reference>
<dbReference type="Proteomes" id="UP001152747">
    <property type="component" value="Unassembled WGS sequence"/>
</dbReference>
<name>A0A9P1ILN3_9PELO</name>
<dbReference type="AlphaFoldDB" id="A0A9P1ILN3"/>
<protein>
    <submittedName>
        <fullName evidence="1">Uncharacterized protein</fullName>
    </submittedName>
</protein>
<dbReference type="EMBL" id="CANHGI010000004">
    <property type="protein sequence ID" value="CAI5447350.1"/>
    <property type="molecule type" value="Genomic_DNA"/>
</dbReference>
<organism evidence="1 2">
    <name type="scientific">Caenorhabditis angaria</name>
    <dbReference type="NCBI Taxonomy" id="860376"/>
    <lineage>
        <taxon>Eukaryota</taxon>
        <taxon>Metazoa</taxon>
        <taxon>Ecdysozoa</taxon>
        <taxon>Nematoda</taxon>
        <taxon>Chromadorea</taxon>
        <taxon>Rhabditida</taxon>
        <taxon>Rhabditina</taxon>
        <taxon>Rhabditomorpha</taxon>
        <taxon>Rhabditoidea</taxon>
        <taxon>Rhabditidae</taxon>
        <taxon>Peloderinae</taxon>
        <taxon>Caenorhabditis</taxon>
    </lineage>
</organism>
<evidence type="ECO:0000313" key="1">
    <source>
        <dbReference type="EMBL" id="CAI5447350.1"/>
    </source>
</evidence>
<keyword evidence="2" id="KW-1185">Reference proteome</keyword>
<proteinExistence type="predicted"/>
<evidence type="ECO:0000313" key="2">
    <source>
        <dbReference type="Proteomes" id="UP001152747"/>
    </source>
</evidence>